<reference evidence="2" key="1">
    <citation type="submission" date="2023-06" db="EMBL/GenBank/DDBJ databases">
        <title>Genome-scale phylogeny and comparative genomics of the fungal order Sordariales.</title>
        <authorList>
            <consortium name="Lawrence Berkeley National Laboratory"/>
            <person name="Hensen N."/>
            <person name="Bonometti L."/>
            <person name="Westerberg I."/>
            <person name="Brannstrom I.O."/>
            <person name="Guillou S."/>
            <person name="Cros-Aarteil S."/>
            <person name="Calhoun S."/>
            <person name="Haridas S."/>
            <person name="Kuo A."/>
            <person name="Mondo S."/>
            <person name="Pangilinan J."/>
            <person name="Riley R."/>
            <person name="Labutti K."/>
            <person name="Andreopoulos B."/>
            <person name="Lipzen A."/>
            <person name="Chen C."/>
            <person name="Yanf M."/>
            <person name="Daum C."/>
            <person name="Ng V."/>
            <person name="Clum A."/>
            <person name="Steindorff A."/>
            <person name="Ohm R."/>
            <person name="Martin F."/>
            <person name="Silar P."/>
            <person name="Natvig D."/>
            <person name="Lalanne C."/>
            <person name="Gautier V."/>
            <person name="Ament-Velasquez S.L."/>
            <person name="Kruys A."/>
            <person name="Hutchinson M.I."/>
            <person name="Powell A.J."/>
            <person name="Barry K."/>
            <person name="Miller A.N."/>
            <person name="Grigoriev I.V."/>
            <person name="Debuchy R."/>
            <person name="Gladieux P."/>
            <person name="Thoren M.H."/>
            <person name="Johannesson H."/>
        </authorList>
    </citation>
    <scope>NUCLEOTIDE SEQUENCE</scope>
    <source>
        <strain evidence="2">PSN4</strain>
    </source>
</reference>
<dbReference type="AlphaFoldDB" id="A0AAJ0FE09"/>
<dbReference type="Proteomes" id="UP001239445">
    <property type="component" value="Unassembled WGS sequence"/>
</dbReference>
<protein>
    <recommendedName>
        <fullName evidence="4">HCP-like protein</fullName>
    </recommendedName>
</protein>
<dbReference type="Gene3D" id="1.25.40.10">
    <property type="entry name" value="Tetratricopeptide repeat domain"/>
    <property type="match status" value="1"/>
</dbReference>
<dbReference type="InterPro" id="IPR052945">
    <property type="entry name" value="Mitotic_Regulator"/>
</dbReference>
<dbReference type="InterPro" id="IPR011990">
    <property type="entry name" value="TPR-like_helical_dom_sf"/>
</dbReference>
<feature type="compositionally biased region" description="Basic and acidic residues" evidence="1">
    <location>
        <begin position="144"/>
        <end position="164"/>
    </location>
</feature>
<evidence type="ECO:0000313" key="2">
    <source>
        <dbReference type="EMBL" id="KAK1758219.1"/>
    </source>
</evidence>
<feature type="compositionally biased region" description="Acidic residues" evidence="1">
    <location>
        <begin position="134"/>
        <end position="143"/>
    </location>
</feature>
<feature type="region of interest" description="Disordered" evidence="1">
    <location>
        <begin position="40"/>
        <end position="211"/>
    </location>
</feature>
<keyword evidence="3" id="KW-1185">Reference proteome</keyword>
<dbReference type="SUPFAM" id="SSF81901">
    <property type="entry name" value="HCP-like"/>
    <property type="match status" value="1"/>
</dbReference>
<feature type="region of interest" description="Disordered" evidence="1">
    <location>
        <begin position="1"/>
        <end position="25"/>
    </location>
</feature>
<feature type="compositionally biased region" description="Basic and acidic residues" evidence="1">
    <location>
        <begin position="1"/>
        <end position="12"/>
    </location>
</feature>
<accession>A0AAJ0FE09</accession>
<name>A0AAJ0FE09_9PEZI</name>
<dbReference type="EMBL" id="MU839829">
    <property type="protein sequence ID" value="KAK1758219.1"/>
    <property type="molecule type" value="Genomic_DNA"/>
</dbReference>
<dbReference type="InterPro" id="IPR006597">
    <property type="entry name" value="Sel1-like"/>
</dbReference>
<evidence type="ECO:0000313" key="3">
    <source>
        <dbReference type="Proteomes" id="UP001239445"/>
    </source>
</evidence>
<dbReference type="PANTHER" id="PTHR43628:SF1">
    <property type="entry name" value="CHITIN SYNTHASE REGULATORY FACTOR 2-RELATED"/>
    <property type="match status" value="1"/>
</dbReference>
<feature type="compositionally biased region" description="Polar residues" evidence="1">
    <location>
        <begin position="118"/>
        <end position="127"/>
    </location>
</feature>
<dbReference type="Pfam" id="PF08238">
    <property type="entry name" value="Sel1"/>
    <property type="match status" value="3"/>
</dbReference>
<comment type="caution">
    <text evidence="2">The sequence shown here is derived from an EMBL/GenBank/DDBJ whole genome shotgun (WGS) entry which is preliminary data.</text>
</comment>
<feature type="compositionally biased region" description="Low complexity" evidence="1">
    <location>
        <begin position="78"/>
        <end position="104"/>
    </location>
</feature>
<dbReference type="PANTHER" id="PTHR43628">
    <property type="entry name" value="ACTIVATOR OF C KINASE PROTEIN 1-RELATED"/>
    <property type="match status" value="1"/>
</dbReference>
<gene>
    <name evidence="2" type="ORF">QBC47DRAFT_134306</name>
</gene>
<dbReference type="GO" id="GO:0032153">
    <property type="term" value="C:cell division site"/>
    <property type="evidence" value="ECO:0007669"/>
    <property type="project" value="TreeGrafter"/>
</dbReference>
<proteinExistence type="predicted"/>
<organism evidence="2 3">
    <name type="scientific">Echria macrotheca</name>
    <dbReference type="NCBI Taxonomy" id="438768"/>
    <lineage>
        <taxon>Eukaryota</taxon>
        <taxon>Fungi</taxon>
        <taxon>Dikarya</taxon>
        <taxon>Ascomycota</taxon>
        <taxon>Pezizomycotina</taxon>
        <taxon>Sordariomycetes</taxon>
        <taxon>Sordariomycetidae</taxon>
        <taxon>Sordariales</taxon>
        <taxon>Schizotheciaceae</taxon>
        <taxon>Echria</taxon>
    </lineage>
</organism>
<feature type="compositionally biased region" description="Basic residues" evidence="1">
    <location>
        <begin position="105"/>
        <end position="115"/>
    </location>
</feature>
<evidence type="ECO:0008006" key="4">
    <source>
        <dbReference type="Google" id="ProtNLM"/>
    </source>
</evidence>
<dbReference type="SMART" id="SM00671">
    <property type="entry name" value="SEL1"/>
    <property type="match status" value="3"/>
</dbReference>
<dbReference type="GO" id="GO:0010972">
    <property type="term" value="P:negative regulation of G2/M transition of mitotic cell cycle"/>
    <property type="evidence" value="ECO:0007669"/>
    <property type="project" value="TreeGrafter"/>
</dbReference>
<dbReference type="FunFam" id="1.25.40.10:FF:001244">
    <property type="entry name" value="HCP-like protein"/>
    <property type="match status" value="1"/>
</dbReference>
<sequence length="397" mass="43222">MGLRDILRKKQGLDGGEGPDPATVKRLAAPEFMFVRSDTYTEEVIHPPGGSETDDASSYLTVESKTKDKSRLSLDVFRSGNRSRSGSTSSSRSAGGPGSTTPSGTHKRISQRLHLSRSPVSSENVPQNLPEIIAPDDPEEDKEGQESQWEKRATMLARENEKNRSRPPSPTRERDVTRNLGNMRLHDGPGDGAPPGWPLADSGPQKGVVSSKEIDETIQEAIRLHEEGDLEKSTALFGRLADPKGANNPLSQVLYGLALRHGWGCKPDAAAAVNYLSAAASNAAEIEHLALQAGLKKGGAAKGELVLAIFELANCFRHGWGIPKDPIAAKQYYETAANLGDTDAMNEVAWCYLEGFGTKKDKFTAAKYYRLAEKNGNKLIGNTWIWKEKYDPQNAKK</sequence>
<evidence type="ECO:0000256" key="1">
    <source>
        <dbReference type="SAM" id="MobiDB-lite"/>
    </source>
</evidence>